<dbReference type="Gene3D" id="3.30.390.10">
    <property type="entry name" value="Enolase-like, N-terminal domain"/>
    <property type="match status" value="1"/>
</dbReference>
<dbReference type="SFLD" id="SFLDS00001">
    <property type="entry name" value="Enolase"/>
    <property type="match status" value="1"/>
</dbReference>
<comment type="caution">
    <text evidence="8">The sequence shown here is derived from an EMBL/GenBank/DDBJ whole genome shotgun (WGS) entry which is preliminary data.</text>
</comment>
<evidence type="ECO:0000256" key="1">
    <source>
        <dbReference type="ARBA" id="ARBA00001968"/>
    </source>
</evidence>
<evidence type="ECO:0000256" key="3">
    <source>
        <dbReference type="ARBA" id="ARBA00022842"/>
    </source>
</evidence>
<dbReference type="EC" id="4.2.1.113" evidence="5 6"/>
<gene>
    <name evidence="8" type="primary">menC</name>
    <name evidence="8" type="ORF">GLW04_14795</name>
</gene>
<accession>A0A845DWI4</accession>
<dbReference type="GO" id="GO:0016854">
    <property type="term" value="F:racemase and epimerase activity"/>
    <property type="evidence" value="ECO:0007669"/>
    <property type="project" value="UniProtKB-ARBA"/>
</dbReference>
<dbReference type="Pfam" id="PF13378">
    <property type="entry name" value="MR_MLE_C"/>
    <property type="match status" value="1"/>
</dbReference>
<dbReference type="GO" id="GO:0043748">
    <property type="term" value="F:O-succinylbenzoate synthase activity"/>
    <property type="evidence" value="ECO:0007669"/>
    <property type="project" value="UniProtKB-EC"/>
</dbReference>
<protein>
    <recommendedName>
        <fullName evidence="5 6">o-succinylbenzoate synthase</fullName>
        <ecNumber evidence="5 6">4.2.1.113</ecNumber>
    </recommendedName>
</protein>
<dbReference type="PANTHER" id="PTHR48073:SF5">
    <property type="entry name" value="O-SUCCINYLBENZOATE SYNTHASE"/>
    <property type="match status" value="1"/>
</dbReference>
<dbReference type="InterPro" id="IPR029065">
    <property type="entry name" value="Enolase_C-like"/>
</dbReference>
<evidence type="ECO:0000256" key="2">
    <source>
        <dbReference type="ARBA" id="ARBA00022723"/>
    </source>
</evidence>
<dbReference type="NCBIfam" id="TIGR01928">
    <property type="entry name" value="menC_lowGC_arch"/>
    <property type="match status" value="1"/>
</dbReference>
<dbReference type="SFLD" id="SFLDF00009">
    <property type="entry name" value="o-succinylbenzoate_synthase"/>
    <property type="match status" value="1"/>
</dbReference>
<keyword evidence="3" id="KW-0460">Magnesium</keyword>
<dbReference type="UniPathway" id="UPA01057">
    <property type="reaction ID" value="UER00165"/>
</dbReference>
<sequence length="367" mass="40414">MKIEKIVLKKIELSMKKPFRTKRGSLTSRPLIIVEARDGTGLTGYGEVTAFPDPFYTYETTSTAWHVLEDFLIPLFAENTLSHPEQVPEILDSIQGHPMAKAGLEGAVWDLYAKQKDRSLASLIGGTRKSVRAGAVLSLSDHIEQDISDLQEEGYERYKLKIIKGKEQEMIEKVRASSPDLPIMIDGNGQYDETDMDHLAALDRYGMLMIEQPFRAGDFHLHQQLQKRMRTPICLDESITSFEDAVQAVELGSCRIINVKISRVGGLTAAKKIHDFCAASGVPVWCGGMVESGISKAHNLALASLSNFSIPGDLSGSARYFESDIVQPPLKVEKGALAVPQYPGIGIDVDKEKLAEVTQQSSVHTLS</sequence>
<proteinExistence type="predicted"/>
<dbReference type="EMBL" id="WMET01000003">
    <property type="protein sequence ID" value="MYL21169.1"/>
    <property type="molecule type" value="Genomic_DNA"/>
</dbReference>
<evidence type="ECO:0000313" key="9">
    <source>
        <dbReference type="Proteomes" id="UP000460949"/>
    </source>
</evidence>
<dbReference type="Pfam" id="PF02746">
    <property type="entry name" value="MR_MLE_N"/>
    <property type="match status" value="1"/>
</dbReference>
<dbReference type="SUPFAM" id="SSF54826">
    <property type="entry name" value="Enolase N-terminal domain-like"/>
    <property type="match status" value="1"/>
</dbReference>
<dbReference type="SMART" id="SM00922">
    <property type="entry name" value="MR_MLE"/>
    <property type="match status" value="1"/>
</dbReference>
<evidence type="ECO:0000256" key="6">
    <source>
        <dbReference type="NCBIfam" id="TIGR01928"/>
    </source>
</evidence>
<dbReference type="InterPro" id="IPR036849">
    <property type="entry name" value="Enolase-like_C_sf"/>
</dbReference>
<dbReference type="PANTHER" id="PTHR48073">
    <property type="entry name" value="O-SUCCINYLBENZOATE SYNTHASE-RELATED"/>
    <property type="match status" value="1"/>
</dbReference>
<dbReference type="InterPro" id="IPR013342">
    <property type="entry name" value="Mandelate_racemase_C"/>
</dbReference>
<dbReference type="UniPathway" id="UPA00079"/>
<evidence type="ECO:0000259" key="7">
    <source>
        <dbReference type="SMART" id="SM00922"/>
    </source>
</evidence>
<dbReference type="SUPFAM" id="SSF51604">
    <property type="entry name" value="Enolase C-terminal domain-like"/>
    <property type="match status" value="1"/>
</dbReference>
<dbReference type="Proteomes" id="UP000460949">
    <property type="component" value="Unassembled WGS sequence"/>
</dbReference>
<reference evidence="8 9" key="1">
    <citation type="submission" date="2019-11" db="EMBL/GenBank/DDBJ databases">
        <title>Genome sequences of 17 halophilic strains isolated from different environments.</title>
        <authorList>
            <person name="Furrow R.E."/>
        </authorList>
    </citation>
    <scope>NUCLEOTIDE SEQUENCE [LARGE SCALE GENOMIC DNA]</scope>
    <source>
        <strain evidence="8 9">22511_23_Filter</strain>
    </source>
</reference>
<feature type="domain" description="Mandelate racemase/muconate lactonizing enzyme C-terminal" evidence="7">
    <location>
        <begin position="140"/>
        <end position="232"/>
    </location>
</feature>
<keyword evidence="4 8" id="KW-0456">Lyase</keyword>
<dbReference type="Gene3D" id="3.20.20.120">
    <property type="entry name" value="Enolase-like C-terminal domain"/>
    <property type="match status" value="1"/>
</dbReference>
<dbReference type="SFLD" id="SFLDG00180">
    <property type="entry name" value="muconate_cycloisomerase"/>
    <property type="match status" value="1"/>
</dbReference>
<comment type="cofactor">
    <cofactor evidence="1">
        <name>a divalent metal cation</name>
        <dbReference type="ChEBI" id="CHEBI:60240"/>
    </cofactor>
</comment>
<dbReference type="InterPro" id="IPR029017">
    <property type="entry name" value="Enolase-like_N"/>
</dbReference>
<dbReference type="AlphaFoldDB" id="A0A845DWI4"/>
<dbReference type="InterPro" id="IPR010197">
    <property type="entry name" value="OSBS/NAAAR"/>
</dbReference>
<organism evidence="8 9">
    <name type="scientific">Halobacillus litoralis</name>
    <dbReference type="NCBI Taxonomy" id="45668"/>
    <lineage>
        <taxon>Bacteria</taxon>
        <taxon>Bacillati</taxon>
        <taxon>Bacillota</taxon>
        <taxon>Bacilli</taxon>
        <taxon>Bacillales</taxon>
        <taxon>Bacillaceae</taxon>
        <taxon>Halobacillus</taxon>
    </lineage>
</organism>
<dbReference type="RefSeq" id="WP_160838590.1">
    <property type="nucleotide sequence ID" value="NZ_WMET01000003.1"/>
</dbReference>
<evidence type="ECO:0000256" key="4">
    <source>
        <dbReference type="ARBA" id="ARBA00023239"/>
    </source>
</evidence>
<evidence type="ECO:0000313" key="8">
    <source>
        <dbReference type="EMBL" id="MYL21169.1"/>
    </source>
</evidence>
<keyword evidence="2" id="KW-0479">Metal-binding</keyword>
<evidence type="ECO:0000256" key="5">
    <source>
        <dbReference type="ARBA" id="ARBA00029491"/>
    </source>
</evidence>
<name>A0A845DWI4_9BACI</name>
<dbReference type="GO" id="GO:0009234">
    <property type="term" value="P:menaquinone biosynthetic process"/>
    <property type="evidence" value="ECO:0007669"/>
    <property type="project" value="UniProtKB-UniRule"/>
</dbReference>
<dbReference type="CDD" id="cd03317">
    <property type="entry name" value="NAAAR"/>
    <property type="match status" value="1"/>
</dbReference>
<dbReference type="GO" id="GO:0046872">
    <property type="term" value="F:metal ion binding"/>
    <property type="evidence" value="ECO:0007669"/>
    <property type="project" value="UniProtKB-KW"/>
</dbReference>
<dbReference type="InterPro" id="IPR013341">
    <property type="entry name" value="Mandelate_racemase_N_dom"/>
</dbReference>